<gene>
    <name evidence="1" type="ORF">NDU88_001902</name>
</gene>
<reference evidence="1" key="1">
    <citation type="journal article" date="2022" name="bioRxiv">
        <title>Sequencing and chromosome-scale assembly of the giantPleurodeles waltlgenome.</title>
        <authorList>
            <person name="Brown T."/>
            <person name="Elewa A."/>
            <person name="Iarovenko S."/>
            <person name="Subramanian E."/>
            <person name="Araus A.J."/>
            <person name="Petzold A."/>
            <person name="Susuki M."/>
            <person name="Suzuki K.-i.T."/>
            <person name="Hayashi T."/>
            <person name="Toyoda A."/>
            <person name="Oliveira C."/>
            <person name="Osipova E."/>
            <person name="Leigh N.D."/>
            <person name="Simon A."/>
            <person name="Yun M.H."/>
        </authorList>
    </citation>
    <scope>NUCLEOTIDE SEQUENCE</scope>
    <source>
        <strain evidence="1">20211129_DDA</strain>
        <tissue evidence="1">Liver</tissue>
    </source>
</reference>
<accession>A0AAV7TK36</accession>
<comment type="caution">
    <text evidence="1">The sequence shown here is derived from an EMBL/GenBank/DDBJ whole genome shotgun (WGS) entry which is preliminary data.</text>
</comment>
<evidence type="ECO:0000313" key="1">
    <source>
        <dbReference type="EMBL" id="KAJ1176631.1"/>
    </source>
</evidence>
<proteinExistence type="predicted"/>
<protein>
    <submittedName>
        <fullName evidence="1">Uncharacterized protein</fullName>
    </submittedName>
</protein>
<sequence>MAVALSPIPKLIQKCKKSEGGKNYFEQGGKKEHVGLRDPFDHLAEILLQKREVNTDAIYFGFYHFPGVLDRPEDGVMSP</sequence>
<evidence type="ECO:0000313" key="2">
    <source>
        <dbReference type="Proteomes" id="UP001066276"/>
    </source>
</evidence>
<organism evidence="1 2">
    <name type="scientific">Pleurodeles waltl</name>
    <name type="common">Iberian ribbed newt</name>
    <dbReference type="NCBI Taxonomy" id="8319"/>
    <lineage>
        <taxon>Eukaryota</taxon>
        <taxon>Metazoa</taxon>
        <taxon>Chordata</taxon>
        <taxon>Craniata</taxon>
        <taxon>Vertebrata</taxon>
        <taxon>Euteleostomi</taxon>
        <taxon>Amphibia</taxon>
        <taxon>Batrachia</taxon>
        <taxon>Caudata</taxon>
        <taxon>Salamandroidea</taxon>
        <taxon>Salamandridae</taxon>
        <taxon>Pleurodelinae</taxon>
        <taxon>Pleurodeles</taxon>
    </lineage>
</organism>
<dbReference type="EMBL" id="JANPWB010000006">
    <property type="protein sequence ID" value="KAJ1176631.1"/>
    <property type="molecule type" value="Genomic_DNA"/>
</dbReference>
<dbReference type="Proteomes" id="UP001066276">
    <property type="component" value="Chromosome 3_2"/>
</dbReference>
<keyword evidence="2" id="KW-1185">Reference proteome</keyword>
<dbReference type="AlphaFoldDB" id="A0AAV7TK36"/>
<name>A0AAV7TK36_PLEWA</name>